<name>A0A9W4T2Q4_9GLOM</name>
<feature type="domain" description="HigA2-like helix-turn-helix" evidence="1">
    <location>
        <begin position="53"/>
        <end position="115"/>
    </location>
</feature>
<accession>A0A9W4T2Q4</accession>
<comment type="caution">
    <text evidence="2">The sequence shown here is derived from an EMBL/GenBank/DDBJ whole genome shotgun (WGS) entry which is preliminary data.</text>
</comment>
<dbReference type="InterPro" id="IPR010982">
    <property type="entry name" value="Lambda_DNA-bd_dom_sf"/>
</dbReference>
<dbReference type="GO" id="GO:0003677">
    <property type="term" value="F:DNA binding"/>
    <property type="evidence" value="ECO:0007669"/>
    <property type="project" value="InterPro"/>
</dbReference>
<keyword evidence="3" id="KW-1185">Reference proteome</keyword>
<dbReference type="Proteomes" id="UP001153678">
    <property type="component" value="Unassembled WGS sequence"/>
</dbReference>
<dbReference type="Gene3D" id="1.10.260.40">
    <property type="entry name" value="lambda repressor-like DNA-binding domains"/>
    <property type="match status" value="1"/>
</dbReference>
<protein>
    <submittedName>
        <fullName evidence="2">19403_t:CDS:1</fullName>
    </submittedName>
</protein>
<reference evidence="2" key="1">
    <citation type="submission" date="2022-08" db="EMBL/GenBank/DDBJ databases">
        <authorList>
            <person name="Kallberg Y."/>
            <person name="Tangrot J."/>
            <person name="Rosling A."/>
        </authorList>
    </citation>
    <scope>NUCLEOTIDE SEQUENCE</scope>
    <source>
        <strain evidence="2">Wild A</strain>
    </source>
</reference>
<organism evidence="2 3">
    <name type="scientific">Funneliformis geosporum</name>
    <dbReference type="NCBI Taxonomy" id="1117311"/>
    <lineage>
        <taxon>Eukaryota</taxon>
        <taxon>Fungi</taxon>
        <taxon>Fungi incertae sedis</taxon>
        <taxon>Mucoromycota</taxon>
        <taxon>Glomeromycotina</taxon>
        <taxon>Glomeromycetes</taxon>
        <taxon>Glomerales</taxon>
        <taxon>Glomeraceae</taxon>
        <taxon>Funneliformis</taxon>
    </lineage>
</organism>
<evidence type="ECO:0000313" key="3">
    <source>
        <dbReference type="Proteomes" id="UP001153678"/>
    </source>
</evidence>
<evidence type="ECO:0000313" key="2">
    <source>
        <dbReference type="EMBL" id="CAI2190463.1"/>
    </source>
</evidence>
<proteinExistence type="predicted"/>
<sequence length="146" mass="17057">MKSQREKLNMKISKKKSPPKKIVDSIRKELTNPNFPYKNIGLRPDATPLEKNKYGICQKILAYKQDNELNTEEIAENIQLTTPETEDIFFARIDKFTLDRLMDYATRLGIILQIKEEKPTSADLGRTSRNDIHVLRKFNGRVRKHL</sequence>
<gene>
    <name evidence="2" type="ORF">FWILDA_LOCUS14588</name>
</gene>
<evidence type="ECO:0000259" key="1">
    <source>
        <dbReference type="Pfam" id="PF13744"/>
    </source>
</evidence>
<dbReference type="OrthoDB" id="2418036at2759"/>
<dbReference type="Pfam" id="PF13744">
    <property type="entry name" value="HTH_37"/>
    <property type="match status" value="1"/>
</dbReference>
<dbReference type="AlphaFoldDB" id="A0A9W4T2Q4"/>
<dbReference type="EMBL" id="CAMKVN010006585">
    <property type="protein sequence ID" value="CAI2190463.1"/>
    <property type="molecule type" value="Genomic_DNA"/>
</dbReference>
<dbReference type="InterPro" id="IPR039554">
    <property type="entry name" value="HigA2-like_HTH"/>
</dbReference>